<name>A0A387FQA3_9HYPH</name>
<dbReference type="AlphaFoldDB" id="A0A387FQA3"/>
<protein>
    <submittedName>
        <fullName evidence="1">Uncharacterized protein</fullName>
    </submittedName>
</protein>
<dbReference type="EMBL" id="CP032694">
    <property type="protein sequence ID" value="AYG60573.1"/>
    <property type="molecule type" value="Genomic_DNA"/>
</dbReference>
<dbReference type="PROSITE" id="PS51257">
    <property type="entry name" value="PROKAR_LIPOPROTEIN"/>
    <property type="match status" value="1"/>
</dbReference>
<dbReference type="Proteomes" id="UP000282195">
    <property type="component" value="Chromosome"/>
</dbReference>
<evidence type="ECO:0000313" key="2">
    <source>
        <dbReference type="Proteomes" id="UP000282195"/>
    </source>
</evidence>
<organism evidence="1 2">
    <name type="scientific">Rhizobium jaguaris</name>
    <dbReference type="NCBI Taxonomy" id="1312183"/>
    <lineage>
        <taxon>Bacteria</taxon>
        <taxon>Pseudomonadati</taxon>
        <taxon>Pseudomonadota</taxon>
        <taxon>Alphaproteobacteria</taxon>
        <taxon>Hyphomicrobiales</taxon>
        <taxon>Rhizobiaceae</taxon>
        <taxon>Rhizobium/Agrobacterium group</taxon>
        <taxon>Rhizobium</taxon>
    </lineage>
</organism>
<proteinExistence type="predicted"/>
<dbReference type="KEGG" id="rjg:CCGE525_18465"/>
<keyword evidence="2" id="KW-1185">Reference proteome</keyword>
<dbReference type="OrthoDB" id="9904663at2"/>
<sequence>MRYIWDRLRALPKDLDLVAWAALIVSCAALYTSVRQASVMTEALTSSDRNRLVEQAMESTFAICDQFSALAEPTYGKRNPPMPVDFDALFSRARQNWRYAAFWLKEDQARQAMIYLTEITSLKADSGFDAAYSDYLSARNESSPQERIEVYRKYSLACQKSAVDIFAAVMDNPGIGRSIGEFLPAFN</sequence>
<accession>A0A387FQA3</accession>
<reference evidence="1 2" key="1">
    <citation type="submission" date="2018-10" db="EMBL/GenBank/DDBJ databases">
        <title>Rhizobium etli, R. leguminosarum and a new Rhizobium genospecies from Phaseolus dumosus.</title>
        <authorList>
            <person name="Ramirez-Puebla S.T."/>
            <person name="Rogel-Hernandez M.A."/>
            <person name="Guerrero G."/>
            <person name="Ormeno-Orrillo E."/>
            <person name="Martinez-Romero J.C."/>
            <person name="Negrete-Yankelevich S."/>
            <person name="Martinez-Romero E."/>
        </authorList>
    </citation>
    <scope>NUCLEOTIDE SEQUENCE [LARGE SCALE GENOMIC DNA]</scope>
    <source>
        <strain evidence="1 2">CCGE525</strain>
    </source>
</reference>
<evidence type="ECO:0000313" key="1">
    <source>
        <dbReference type="EMBL" id="AYG60573.1"/>
    </source>
</evidence>
<gene>
    <name evidence="1" type="ORF">CCGE525_18465</name>
</gene>